<dbReference type="GO" id="GO:0005764">
    <property type="term" value="C:lysosome"/>
    <property type="evidence" value="ECO:0000318"/>
    <property type="project" value="GO_Central"/>
</dbReference>
<dbReference type="EnsemblPlants" id="KQL28032">
    <property type="protein sequence ID" value="KQL28032"/>
    <property type="gene ID" value="SETIT_017379mg"/>
</dbReference>
<feature type="domain" description="Cathepsin propeptide inhibitor" evidence="6">
    <location>
        <begin position="76"/>
        <end position="133"/>
    </location>
</feature>
<evidence type="ECO:0000313" key="7">
    <source>
        <dbReference type="EMBL" id="RCV04798.1"/>
    </source>
</evidence>
<evidence type="ECO:0000313" key="9">
    <source>
        <dbReference type="Proteomes" id="UP000004995"/>
    </source>
</evidence>
<dbReference type="InterPro" id="IPR000169">
    <property type="entry name" value="Pept_cys_AS"/>
</dbReference>
<dbReference type="AlphaFoldDB" id="K3YSY4"/>
<feature type="region of interest" description="Disordered" evidence="4">
    <location>
        <begin position="1"/>
        <end position="22"/>
    </location>
</feature>
<evidence type="ECO:0000259" key="6">
    <source>
        <dbReference type="SMART" id="SM00848"/>
    </source>
</evidence>
<dbReference type="InterPro" id="IPR039417">
    <property type="entry name" value="Peptidase_C1A_papain-like"/>
</dbReference>
<dbReference type="OrthoDB" id="65740at2759"/>
<evidence type="ECO:0000313" key="8">
    <source>
        <dbReference type="EnsemblPlants" id="KQL28032"/>
    </source>
</evidence>
<sequence>MQRPPCTTTTSIHIRPSKRPAMPLSSSPSLALALLALVTLTGVLPLASSSRGHGVAATTNGVPPLEKHELLMLERFHGWMAEHGRSYATAEEKLRRFEIYRRNVEFIEAANRDGRLTYTLGENAFTDLTHEEFLATHTNRAPRPEEEDEEPEEETVITTRAGHVSEGPYLPAVDKVPDRVNWTAEGKVTEVKNQRHCGSCWAFAAVAVIESAYAIAKRVQPPVLSEQELIDCDSYDSGCSSGLSWSAMKWVKKHGGIALDSQYPYKQRKDACQEKKRLPHAVSVRDFEFVKKKSEEELMKAVARRPVAVGFDSNDNCFRHYTHGVYNSMCIKNGELVGPACSGNNLTHDMAIVGYVGKGNDKGKYWIAKNSWGKGWGQKGYVWLKKDVADPEGLCGIVATRPSYPIV</sequence>
<organism evidence="7">
    <name type="scientific">Setaria italica</name>
    <name type="common">Foxtail millet</name>
    <name type="synonym">Panicum italicum</name>
    <dbReference type="NCBI Taxonomy" id="4555"/>
    <lineage>
        <taxon>Eukaryota</taxon>
        <taxon>Viridiplantae</taxon>
        <taxon>Streptophyta</taxon>
        <taxon>Embryophyta</taxon>
        <taxon>Tracheophyta</taxon>
        <taxon>Spermatophyta</taxon>
        <taxon>Magnoliopsida</taxon>
        <taxon>Liliopsida</taxon>
        <taxon>Poales</taxon>
        <taxon>Poaceae</taxon>
        <taxon>PACMAD clade</taxon>
        <taxon>Panicoideae</taxon>
        <taxon>Panicodae</taxon>
        <taxon>Paniceae</taxon>
        <taxon>Cenchrinae</taxon>
        <taxon>Setaria</taxon>
    </lineage>
</organism>
<dbReference type="PANTHER" id="PTHR12411">
    <property type="entry name" value="CYSTEINE PROTEASE FAMILY C1-RELATED"/>
    <property type="match status" value="1"/>
</dbReference>
<reference evidence="8" key="3">
    <citation type="submission" date="2018-08" db="UniProtKB">
        <authorList>
            <consortium name="EnsemblPlants"/>
        </authorList>
    </citation>
    <scope>IDENTIFICATION</scope>
    <source>
        <strain evidence="8">Yugu1</strain>
    </source>
</reference>
<proteinExistence type="inferred from homology"/>
<dbReference type="Pfam" id="PF00112">
    <property type="entry name" value="Peptidase_C1"/>
    <property type="match status" value="1"/>
</dbReference>
<dbReference type="CDD" id="cd02248">
    <property type="entry name" value="Peptidase_C1A"/>
    <property type="match status" value="1"/>
</dbReference>
<dbReference type="InterPro" id="IPR013128">
    <property type="entry name" value="Peptidase_C1A"/>
</dbReference>
<dbReference type="GO" id="GO:0051603">
    <property type="term" value="P:proteolysis involved in protein catabolic process"/>
    <property type="evidence" value="ECO:0000318"/>
    <property type="project" value="GO_Central"/>
</dbReference>
<dbReference type="SMART" id="SM00645">
    <property type="entry name" value="Pept_C1"/>
    <property type="match status" value="1"/>
</dbReference>
<protein>
    <recommendedName>
        <fullName evidence="10">Cathepsin propeptide inhibitor domain-containing protein</fullName>
    </recommendedName>
</protein>
<dbReference type="InterPro" id="IPR038765">
    <property type="entry name" value="Papain-like_cys_pep_sf"/>
</dbReference>
<dbReference type="MEROPS" id="C01.154"/>
<dbReference type="GO" id="GO:0005615">
    <property type="term" value="C:extracellular space"/>
    <property type="evidence" value="ECO:0000318"/>
    <property type="project" value="GO_Central"/>
</dbReference>
<reference evidence="7 9" key="1">
    <citation type="journal article" date="2012" name="Nat. Biotechnol.">
        <title>Reference genome sequence of the model plant Setaria.</title>
        <authorList>
            <person name="Bennetzen J.L."/>
            <person name="Schmutz J."/>
            <person name="Wang H."/>
            <person name="Percifield R."/>
            <person name="Hawkins J."/>
            <person name="Pontaroli A.C."/>
            <person name="Estep M."/>
            <person name="Feng L."/>
            <person name="Vaughn J.N."/>
            <person name="Grimwood J."/>
            <person name="Jenkins J."/>
            <person name="Barry K."/>
            <person name="Lindquist E."/>
            <person name="Hellsten U."/>
            <person name="Deshpande S."/>
            <person name="Wang X."/>
            <person name="Wu X."/>
            <person name="Mitros T."/>
            <person name="Triplett J."/>
            <person name="Yang X."/>
            <person name="Ye C.Y."/>
            <person name="Mauro-Herrera M."/>
            <person name="Wang L."/>
            <person name="Li P."/>
            <person name="Sharma M."/>
            <person name="Sharma R."/>
            <person name="Ronald P.C."/>
            <person name="Panaud O."/>
            <person name="Kellogg E.A."/>
            <person name="Brutnell T.P."/>
            <person name="Doust A.N."/>
            <person name="Tuskan G.A."/>
            <person name="Rokhsar D."/>
            <person name="Devos K.M."/>
        </authorList>
    </citation>
    <scope>NUCLEOTIDE SEQUENCE [LARGE SCALE GENOMIC DNA]</scope>
    <source>
        <strain evidence="9">cv. Yugu1</strain>
        <strain evidence="7">Yugu1</strain>
    </source>
</reference>
<dbReference type="Gene3D" id="3.90.70.10">
    <property type="entry name" value="Cysteine proteinases"/>
    <property type="match status" value="1"/>
</dbReference>
<feature type="compositionally biased region" description="Polar residues" evidence="4">
    <location>
        <begin position="1"/>
        <end position="12"/>
    </location>
</feature>
<accession>K3YSY4</accession>
<dbReference type="PRINTS" id="PR00705">
    <property type="entry name" value="PAPAIN"/>
</dbReference>
<dbReference type="EMBL" id="CM003528">
    <property type="protein sequence ID" value="RCV04798.1"/>
    <property type="molecule type" value="Genomic_DNA"/>
</dbReference>
<dbReference type="InterPro" id="IPR025661">
    <property type="entry name" value="Pept_asp_AS"/>
</dbReference>
<dbReference type="Pfam" id="PF08246">
    <property type="entry name" value="Inhibitor_I29"/>
    <property type="match status" value="1"/>
</dbReference>
<dbReference type="FunFam" id="3.90.70.10:FF:000332">
    <property type="entry name" value="Cathepsin L1"/>
    <property type="match status" value="1"/>
</dbReference>
<dbReference type="eggNOG" id="KOG1543">
    <property type="taxonomic scope" value="Eukaryota"/>
</dbReference>
<evidence type="ECO:0008006" key="10">
    <source>
        <dbReference type="Google" id="ProtNLM"/>
    </source>
</evidence>
<dbReference type="GO" id="GO:0004197">
    <property type="term" value="F:cysteine-type endopeptidase activity"/>
    <property type="evidence" value="ECO:0000318"/>
    <property type="project" value="GO_Central"/>
</dbReference>
<keyword evidence="2" id="KW-0732">Signal</keyword>
<evidence type="ECO:0000256" key="4">
    <source>
        <dbReference type="SAM" id="MobiDB-lite"/>
    </source>
</evidence>
<dbReference type="Proteomes" id="UP000004995">
    <property type="component" value="Unassembled WGS sequence"/>
</dbReference>
<evidence type="ECO:0000256" key="1">
    <source>
        <dbReference type="ARBA" id="ARBA00008455"/>
    </source>
</evidence>
<keyword evidence="3" id="KW-1015">Disulfide bond</keyword>
<dbReference type="OMA" id="PAEWHSV"/>
<gene>
    <name evidence="8" type="primary">LOC101757326</name>
    <name evidence="7" type="ORF">SETIT_1G030100v2</name>
</gene>
<dbReference type="RefSeq" id="XP_004951431.4">
    <property type="nucleotide sequence ID" value="XM_004951374.4"/>
</dbReference>
<name>K3YSY4_SETIT</name>
<dbReference type="HOGENOM" id="CLU_012184_1_0_1"/>
<dbReference type="Gramene" id="KQL28032">
    <property type="protein sequence ID" value="KQL28032"/>
    <property type="gene ID" value="SETIT_017379mg"/>
</dbReference>
<evidence type="ECO:0000259" key="5">
    <source>
        <dbReference type="SMART" id="SM00645"/>
    </source>
</evidence>
<feature type="domain" description="Peptidase C1A papain C-terminal" evidence="5">
    <location>
        <begin position="176"/>
        <end position="406"/>
    </location>
</feature>
<dbReference type="SMART" id="SM00848">
    <property type="entry name" value="Inhibitor_I29"/>
    <property type="match status" value="1"/>
</dbReference>
<reference evidence="7" key="2">
    <citation type="submission" date="2015-07" db="EMBL/GenBank/DDBJ databases">
        <authorList>
            <person name="Noorani M."/>
        </authorList>
    </citation>
    <scope>NUCLEOTIDE SEQUENCE</scope>
    <source>
        <strain evidence="7">Yugu1</strain>
    </source>
</reference>
<dbReference type="InterPro" id="IPR013201">
    <property type="entry name" value="Prot_inhib_I29"/>
</dbReference>
<keyword evidence="9" id="KW-1185">Reference proteome</keyword>
<evidence type="ECO:0000256" key="3">
    <source>
        <dbReference type="ARBA" id="ARBA00023157"/>
    </source>
</evidence>
<dbReference type="InterPro" id="IPR000668">
    <property type="entry name" value="Peptidase_C1A_C"/>
</dbReference>
<dbReference type="EMBL" id="AGNK02000041">
    <property type="status" value="NOT_ANNOTATED_CDS"/>
    <property type="molecule type" value="Genomic_DNA"/>
</dbReference>
<dbReference type="PROSITE" id="PS00640">
    <property type="entry name" value="THIOL_PROTEASE_ASN"/>
    <property type="match status" value="1"/>
</dbReference>
<evidence type="ECO:0000256" key="2">
    <source>
        <dbReference type="ARBA" id="ARBA00022729"/>
    </source>
</evidence>
<comment type="similarity">
    <text evidence="1">Belongs to the peptidase C1 family.</text>
</comment>
<dbReference type="GeneID" id="101757326"/>
<dbReference type="SUPFAM" id="SSF54001">
    <property type="entry name" value="Cysteine proteinases"/>
    <property type="match status" value="1"/>
</dbReference>
<dbReference type="PROSITE" id="PS00139">
    <property type="entry name" value="THIOL_PROTEASE_CYS"/>
    <property type="match status" value="1"/>
</dbReference>
<dbReference type="KEGG" id="sita:101757326"/>